<evidence type="ECO:0000256" key="3">
    <source>
        <dbReference type="ARBA" id="ARBA00022771"/>
    </source>
</evidence>
<dbReference type="AlphaFoldDB" id="A0A0S4M7F5"/>
<protein>
    <recommendedName>
        <fullName evidence="5">RNA polymerase-binding transcription factor DksA</fullName>
    </recommendedName>
</protein>
<dbReference type="STRING" id="1561003.Ark11_1415"/>
<feature type="domain" description="DnaK suppressor protein DksA N-terminal" evidence="8">
    <location>
        <begin position="36"/>
        <end position="105"/>
    </location>
</feature>
<gene>
    <name evidence="5" type="primary">dksA</name>
    <name evidence="9" type="ORF">Ark11_1415</name>
</gene>
<keyword evidence="10" id="KW-1185">Reference proteome</keyword>
<dbReference type="PROSITE" id="PS51128">
    <property type="entry name" value="ZF_DKSA_2"/>
    <property type="match status" value="1"/>
</dbReference>
<evidence type="ECO:0000259" key="7">
    <source>
        <dbReference type="Pfam" id="PF01258"/>
    </source>
</evidence>
<dbReference type="SUPFAM" id="SSF109635">
    <property type="entry name" value="DnaK suppressor protein DksA, alpha-hairpin domain"/>
    <property type="match status" value="1"/>
</dbReference>
<dbReference type="PANTHER" id="PTHR33823">
    <property type="entry name" value="RNA POLYMERASE-BINDING TRANSCRIPTION FACTOR DKSA-RELATED"/>
    <property type="match status" value="1"/>
</dbReference>
<evidence type="ECO:0000313" key="10">
    <source>
        <dbReference type="Proteomes" id="UP000198651"/>
    </source>
</evidence>
<dbReference type="Pfam" id="PF01258">
    <property type="entry name" value="zf-dskA_traR"/>
    <property type="match status" value="1"/>
</dbReference>
<dbReference type="InterPro" id="IPR000962">
    <property type="entry name" value="Znf_DskA_TraR"/>
</dbReference>
<comment type="subcellular location">
    <subcellularLocation>
        <location evidence="5">Cytoplasm</location>
    </subcellularLocation>
</comment>
<keyword evidence="3 5" id="KW-0863">Zinc-finger</keyword>
<accession>A0A0S4M7F5</accession>
<feature type="domain" description="Zinc finger DksA/TraR C4-type" evidence="7">
    <location>
        <begin position="108"/>
        <end position="142"/>
    </location>
</feature>
<dbReference type="SUPFAM" id="SSF57716">
    <property type="entry name" value="Glucocorticoid receptor-like (DNA-binding domain)"/>
    <property type="match status" value="1"/>
</dbReference>
<dbReference type="HAMAP" id="MF_00926">
    <property type="entry name" value="DksA"/>
    <property type="match status" value="1"/>
</dbReference>
<feature type="zinc finger region" description="dksA C4-type" evidence="6">
    <location>
        <begin position="113"/>
        <end position="137"/>
    </location>
</feature>
<comment type="caution">
    <text evidence="5">Lacks conserved residue(s) required for the propagation of feature annotation.</text>
</comment>
<dbReference type="InterPro" id="IPR012784">
    <property type="entry name" value="DksA_RNA_pol-bd"/>
</dbReference>
<comment type="subunit">
    <text evidence="5">Interacts directly with the RNA polymerase.</text>
</comment>
<dbReference type="PANTHER" id="PTHR33823:SF2">
    <property type="entry name" value="RNA POLYMERASE-BINDING TRANSCRIPTION FACTOR DKSA"/>
    <property type="match status" value="1"/>
</dbReference>
<dbReference type="EMBL" id="LN906597">
    <property type="protein sequence ID" value="CUT18214.1"/>
    <property type="molecule type" value="Genomic_DNA"/>
</dbReference>
<name>A0A0S4M7F5_9BURK</name>
<keyword evidence="1 5" id="KW-0963">Cytoplasm</keyword>
<comment type="similarity">
    <text evidence="5">Belongs to the DksA family.</text>
</comment>
<dbReference type="InterPro" id="IPR020458">
    <property type="entry name" value="Znf_DskA_TraR_CS"/>
</dbReference>
<dbReference type="RefSeq" id="WP_092343361.1">
    <property type="nucleotide sequence ID" value="NZ_FLSL01000097.1"/>
</dbReference>
<evidence type="ECO:0000256" key="4">
    <source>
        <dbReference type="ARBA" id="ARBA00022833"/>
    </source>
</evidence>
<organism evidence="9 10">
    <name type="scientific">Candidatus Ichthyocystis hellenicum</name>
    <dbReference type="NCBI Taxonomy" id="1561003"/>
    <lineage>
        <taxon>Bacteria</taxon>
        <taxon>Pseudomonadati</taxon>
        <taxon>Pseudomonadota</taxon>
        <taxon>Betaproteobacteria</taxon>
        <taxon>Burkholderiales</taxon>
        <taxon>Candidatus Ichthyocystis</taxon>
    </lineage>
</organism>
<evidence type="ECO:0000259" key="8">
    <source>
        <dbReference type="Pfam" id="PF21157"/>
    </source>
</evidence>
<dbReference type="Proteomes" id="UP000198651">
    <property type="component" value="Chromosome I"/>
</dbReference>
<evidence type="ECO:0000313" key="9">
    <source>
        <dbReference type="EMBL" id="CUT18214.1"/>
    </source>
</evidence>
<dbReference type="OrthoDB" id="9803742at2"/>
<dbReference type="GO" id="GO:0005737">
    <property type="term" value="C:cytoplasm"/>
    <property type="evidence" value="ECO:0007669"/>
    <property type="project" value="UniProtKB-SubCell"/>
</dbReference>
<comment type="function">
    <text evidence="5">Transcription factor that acts by binding directly to the RNA polymerase (RNAP). Required for negative regulation of rRNA expression and positive regulation of several amino acid biosynthesis promoters.</text>
</comment>
<keyword evidence="4 5" id="KW-0862">Zinc</keyword>
<dbReference type="PATRIC" id="fig|1561003.3.peg.1459"/>
<evidence type="ECO:0000256" key="6">
    <source>
        <dbReference type="PROSITE-ProRule" id="PRU00510"/>
    </source>
</evidence>
<dbReference type="InterPro" id="IPR037187">
    <property type="entry name" value="DnaK_N"/>
</dbReference>
<dbReference type="NCBIfam" id="TIGR02420">
    <property type="entry name" value="dksA"/>
    <property type="match status" value="1"/>
</dbReference>
<dbReference type="InterPro" id="IPR048489">
    <property type="entry name" value="DksA_N"/>
</dbReference>
<dbReference type="GO" id="GO:0008270">
    <property type="term" value="F:zinc ion binding"/>
    <property type="evidence" value="ECO:0007669"/>
    <property type="project" value="UniProtKB-UniRule"/>
</dbReference>
<dbReference type="Pfam" id="PF21157">
    <property type="entry name" value="DksA_N"/>
    <property type="match status" value="1"/>
</dbReference>
<evidence type="ECO:0000256" key="2">
    <source>
        <dbReference type="ARBA" id="ARBA00022723"/>
    </source>
</evidence>
<dbReference type="GO" id="GO:0010468">
    <property type="term" value="P:regulation of gene expression"/>
    <property type="evidence" value="ECO:0007669"/>
    <property type="project" value="UniProtKB-UniRule"/>
</dbReference>
<dbReference type="PROSITE" id="PS01102">
    <property type="entry name" value="ZF_DKSA_1"/>
    <property type="match status" value="1"/>
</dbReference>
<proteinExistence type="inferred from homology"/>
<sequence length="150" mass="17518">MIDNATQSSSSKKDNNIITEELLLSMDDSEYMNEEQIKFFRHKLEVMRSELLENVNQTAENLRDTPVVPDLVDRATIEEEYALELRTRNRESKLLSKIETALERINDGTYGWCEETGEPIGIRRLLARPTTALSIEAQRRREIRQKLYND</sequence>
<keyword evidence="2 5" id="KW-0479">Metal-binding</keyword>
<reference evidence="10" key="1">
    <citation type="submission" date="2015-11" db="EMBL/GenBank/DDBJ databases">
        <authorList>
            <person name="Seth-Smith H.M.B."/>
        </authorList>
    </citation>
    <scope>NUCLEOTIDE SEQUENCE [LARGE SCALE GENOMIC DNA]</scope>
    <source>
        <strain evidence="10">2013Ark11</strain>
    </source>
</reference>
<dbReference type="Gene3D" id="1.20.120.910">
    <property type="entry name" value="DksA, coiled-coil domain"/>
    <property type="match status" value="1"/>
</dbReference>
<evidence type="ECO:0000256" key="1">
    <source>
        <dbReference type="ARBA" id="ARBA00022490"/>
    </source>
</evidence>
<evidence type="ECO:0000256" key="5">
    <source>
        <dbReference type="HAMAP-Rule" id="MF_00926"/>
    </source>
</evidence>